<organism evidence="3 4">
    <name type="scientific">Kushneria indalinina DSM 14324</name>
    <dbReference type="NCBI Taxonomy" id="1122140"/>
    <lineage>
        <taxon>Bacteria</taxon>
        <taxon>Pseudomonadati</taxon>
        <taxon>Pseudomonadota</taxon>
        <taxon>Gammaproteobacteria</taxon>
        <taxon>Oceanospirillales</taxon>
        <taxon>Halomonadaceae</taxon>
        <taxon>Kushneria</taxon>
    </lineage>
</organism>
<evidence type="ECO:0000313" key="3">
    <source>
        <dbReference type="EMBL" id="REC93360.1"/>
    </source>
</evidence>
<proteinExistence type="predicted"/>
<dbReference type="EMBL" id="QRDJ01000012">
    <property type="protein sequence ID" value="REC93360.1"/>
    <property type="molecule type" value="Genomic_DNA"/>
</dbReference>
<feature type="chain" id="PRO_5017833890" evidence="2">
    <location>
        <begin position="36"/>
        <end position="124"/>
    </location>
</feature>
<sequence>MSMQSLFQRISSGFTRSCQKLVVLASAAVPGLALADLPELEEPTQGSDGIRSQAQGYLYDFGVLGGLIICVVAFLFVAMSAISSFREAQARGEWSKFGITFVAGVILVLAVIWLATEAAPILAQ</sequence>
<dbReference type="Proteomes" id="UP000256334">
    <property type="component" value="Unassembled WGS sequence"/>
</dbReference>
<evidence type="ECO:0000256" key="1">
    <source>
        <dbReference type="SAM" id="Phobius"/>
    </source>
</evidence>
<keyword evidence="1" id="KW-0472">Membrane</keyword>
<name>A0A3D9DRL9_9GAMM</name>
<feature type="signal peptide" evidence="2">
    <location>
        <begin position="1"/>
        <end position="35"/>
    </location>
</feature>
<keyword evidence="2" id="KW-0732">Signal</keyword>
<dbReference type="AlphaFoldDB" id="A0A3D9DRL9"/>
<dbReference type="Pfam" id="PF11190">
    <property type="entry name" value="DUF2976"/>
    <property type="match status" value="1"/>
</dbReference>
<dbReference type="InterPro" id="IPR021356">
    <property type="entry name" value="Integr_conj_element_PFL4702"/>
</dbReference>
<accession>A0A3D9DRL9</accession>
<feature type="transmembrane region" description="Helical" evidence="1">
    <location>
        <begin position="94"/>
        <end position="115"/>
    </location>
</feature>
<protein>
    <submittedName>
        <fullName evidence="3">Integrating conjugative element membrane protein (TIGR03745 family)</fullName>
    </submittedName>
</protein>
<keyword evidence="4" id="KW-1185">Reference proteome</keyword>
<feature type="transmembrane region" description="Helical" evidence="1">
    <location>
        <begin position="59"/>
        <end position="82"/>
    </location>
</feature>
<evidence type="ECO:0000256" key="2">
    <source>
        <dbReference type="SAM" id="SignalP"/>
    </source>
</evidence>
<evidence type="ECO:0000313" key="4">
    <source>
        <dbReference type="Proteomes" id="UP000256334"/>
    </source>
</evidence>
<dbReference type="RefSeq" id="WP_245955319.1">
    <property type="nucleotide sequence ID" value="NZ_QRDJ01000012.1"/>
</dbReference>
<gene>
    <name evidence="3" type="ORF">C8D72_3404</name>
</gene>
<reference evidence="3 4" key="1">
    <citation type="submission" date="2018-07" db="EMBL/GenBank/DDBJ databases">
        <title>Genomic Encyclopedia of Type Strains, Phase IV (KMG-IV): sequencing the most valuable type-strain genomes for metagenomic binning, comparative biology and taxonomic classification.</title>
        <authorList>
            <person name="Goeker M."/>
        </authorList>
    </citation>
    <scope>NUCLEOTIDE SEQUENCE [LARGE SCALE GENOMIC DNA]</scope>
    <source>
        <strain evidence="3 4">DSM 14324</strain>
    </source>
</reference>
<comment type="caution">
    <text evidence="3">The sequence shown here is derived from an EMBL/GenBank/DDBJ whole genome shotgun (WGS) entry which is preliminary data.</text>
</comment>
<keyword evidence="1" id="KW-0812">Transmembrane</keyword>
<dbReference type="NCBIfam" id="TIGR03745">
    <property type="entry name" value="conj_TIGR03745"/>
    <property type="match status" value="1"/>
</dbReference>
<keyword evidence="1" id="KW-1133">Transmembrane helix</keyword>